<organism evidence="2 3">
    <name type="scientific">Brachionus plicatilis</name>
    <name type="common">Marine rotifer</name>
    <name type="synonym">Brachionus muelleri</name>
    <dbReference type="NCBI Taxonomy" id="10195"/>
    <lineage>
        <taxon>Eukaryota</taxon>
        <taxon>Metazoa</taxon>
        <taxon>Spiralia</taxon>
        <taxon>Gnathifera</taxon>
        <taxon>Rotifera</taxon>
        <taxon>Eurotatoria</taxon>
        <taxon>Monogononta</taxon>
        <taxon>Pseudotrocha</taxon>
        <taxon>Ploima</taxon>
        <taxon>Brachionidae</taxon>
        <taxon>Brachionus</taxon>
    </lineage>
</organism>
<comment type="caution">
    <text evidence="2">The sequence shown here is derived from an EMBL/GenBank/DDBJ whole genome shotgun (WGS) entry which is preliminary data.</text>
</comment>
<dbReference type="Proteomes" id="UP000276133">
    <property type="component" value="Unassembled WGS sequence"/>
</dbReference>
<evidence type="ECO:0000313" key="3">
    <source>
        <dbReference type="Proteomes" id="UP000276133"/>
    </source>
</evidence>
<dbReference type="AlphaFoldDB" id="A0A3M7RCB8"/>
<evidence type="ECO:0000256" key="1">
    <source>
        <dbReference type="SAM" id="MobiDB-lite"/>
    </source>
</evidence>
<gene>
    <name evidence="2" type="ORF">BpHYR1_049992</name>
</gene>
<name>A0A3M7RCB8_BRAPC</name>
<feature type="compositionally biased region" description="Basic and acidic residues" evidence="1">
    <location>
        <begin position="40"/>
        <end position="59"/>
    </location>
</feature>
<keyword evidence="3" id="KW-1185">Reference proteome</keyword>
<proteinExistence type="predicted"/>
<dbReference type="EMBL" id="REGN01003738">
    <property type="protein sequence ID" value="RNA21079.1"/>
    <property type="molecule type" value="Genomic_DNA"/>
</dbReference>
<feature type="compositionally biased region" description="Acidic residues" evidence="1">
    <location>
        <begin position="25"/>
        <end position="39"/>
    </location>
</feature>
<protein>
    <submittedName>
        <fullName evidence="2">Uncharacterized protein</fullName>
    </submittedName>
</protein>
<reference evidence="2 3" key="1">
    <citation type="journal article" date="2018" name="Sci. Rep.">
        <title>Genomic signatures of local adaptation to the degree of environmental predictability in rotifers.</title>
        <authorList>
            <person name="Franch-Gras L."/>
            <person name="Hahn C."/>
            <person name="Garcia-Roger E.M."/>
            <person name="Carmona M.J."/>
            <person name="Serra M."/>
            <person name="Gomez A."/>
        </authorList>
    </citation>
    <scope>NUCLEOTIDE SEQUENCE [LARGE SCALE GENOMIC DNA]</scope>
    <source>
        <strain evidence="2">HYR1</strain>
    </source>
</reference>
<feature type="region of interest" description="Disordered" evidence="1">
    <location>
        <begin position="25"/>
        <end position="59"/>
    </location>
</feature>
<sequence length="59" mass="6758">MSGLKLNWLLIPICLDSEDYDVDELLNDENSDNSDIDSENNEKSKITNENDKNEQVTIN</sequence>
<evidence type="ECO:0000313" key="2">
    <source>
        <dbReference type="EMBL" id="RNA21079.1"/>
    </source>
</evidence>
<accession>A0A3M7RCB8</accession>